<organism evidence="5 6">
    <name type="scientific">Acacia crassicarpa</name>
    <name type="common">northern wattle</name>
    <dbReference type="NCBI Taxonomy" id="499986"/>
    <lineage>
        <taxon>Eukaryota</taxon>
        <taxon>Viridiplantae</taxon>
        <taxon>Streptophyta</taxon>
        <taxon>Embryophyta</taxon>
        <taxon>Tracheophyta</taxon>
        <taxon>Spermatophyta</taxon>
        <taxon>Magnoliopsida</taxon>
        <taxon>eudicotyledons</taxon>
        <taxon>Gunneridae</taxon>
        <taxon>Pentapetalae</taxon>
        <taxon>rosids</taxon>
        <taxon>fabids</taxon>
        <taxon>Fabales</taxon>
        <taxon>Fabaceae</taxon>
        <taxon>Caesalpinioideae</taxon>
        <taxon>mimosoid clade</taxon>
        <taxon>Acacieae</taxon>
        <taxon>Acacia</taxon>
    </lineage>
</organism>
<feature type="domain" description="Transcription factor CBF/NF-Y/archaeal histone" evidence="4">
    <location>
        <begin position="120"/>
        <end position="182"/>
    </location>
</feature>
<dbReference type="PANTHER" id="PTHR10252:SF93">
    <property type="entry name" value="DNA POLYMERASE II SUBUNIT B3-1"/>
    <property type="match status" value="1"/>
</dbReference>
<dbReference type="Pfam" id="PF00808">
    <property type="entry name" value="CBFD_NFYB_HMF"/>
    <property type="match status" value="1"/>
</dbReference>
<dbReference type="AlphaFoldDB" id="A0AAE1IQU8"/>
<comment type="subcellular location">
    <subcellularLocation>
        <location evidence="1">Nucleus</location>
    </subcellularLocation>
</comment>
<reference evidence="5" key="1">
    <citation type="submission" date="2023-10" db="EMBL/GenBank/DDBJ databases">
        <title>Chromosome-level genome of the transformable northern wattle, Acacia crassicarpa.</title>
        <authorList>
            <person name="Massaro I."/>
            <person name="Sinha N.R."/>
            <person name="Poethig S."/>
            <person name="Leichty A.R."/>
        </authorList>
    </citation>
    <scope>NUCLEOTIDE SEQUENCE</scope>
    <source>
        <strain evidence="5">Acra3RX</strain>
        <tissue evidence="5">Leaf</tissue>
    </source>
</reference>
<comment type="caution">
    <text evidence="5">The sequence shown here is derived from an EMBL/GenBank/DDBJ whole genome shotgun (WGS) entry which is preliminary data.</text>
</comment>
<evidence type="ECO:0000313" key="6">
    <source>
        <dbReference type="Proteomes" id="UP001293593"/>
    </source>
</evidence>
<dbReference type="GO" id="GO:0000976">
    <property type="term" value="F:transcription cis-regulatory region binding"/>
    <property type="evidence" value="ECO:0007669"/>
    <property type="project" value="TreeGrafter"/>
</dbReference>
<proteinExistence type="predicted"/>
<dbReference type="GO" id="GO:0046982">
    <property type="term" value="F:protein heterodimerization activity"/>
    <property type="evidence" value="ECO:0007669"/>
    <property type="project" value="InterPro"/>
</dbReference>
<dbReference type="Proteomes" id="UP001293593">
    <property type="component" value="Unassembled WGS sequence"/>
</dbReference>
<keyword evidence="2" id="KW-0539">Nucleus</keyword>
<dbReference type="InterPro" id="IPR003958">
    <property type="entry name" value="CBFA_NFYB_domain"/>
</dbReference>
<sequence length="215" mass="24304">MASSKNSKTEHESEAADSSKPANKAAKPRKEKHLDKKSKTIKKKKLNSLDVNKDDKAIVVPSSSTESHEKFEEEERLEDKTEITNGRTSAIKPKKIKVKGIKYDDEDEAEGKGDAKGNVFPMNRIRTIIRGQDLEFRVSQEAIFAINKATEMFLEQFTRDSHATCVRDRKKSLAYKHLSSVVSQQSRYDFLSDFVPEKIKAEDALRERNSSVNGG</sequence>
<dbReference type="GO" id="GO:0005634">
    <property type="term" value="C:nucleus"/>
    <property type="evidence" value="ECO:0007669"/>
    <property type="project" value="UniProtKB-SubCell"/>
</dbReference>
<feature type="region of interest" description="Disordered" evidence="3">
    <location>
        <begin position="1"/>
        <end position="88"/>
    </location>
</feature>
<dbReference type="GO" id="GO:0006355">
    <property type="term" value="P:regulation of DNA-templated transcription"/>
    <property type="evidence" value="ECO:0007669"/>
    <property type="project" value="TreeGrafter"/>
</dbReference>
<feature type="compositionally biased region" description="Basic and acidic residues" evidence="3">
    <location>
        <begin position="66"/>
        <end position="82"/>
    </location>
</feature>
<evidence type="ECO:0000256" key="2">
    <source>
        <dbReference type="ARBA" id="ARBA00023242"/>
    </source>
</evidence>
<gene>
    <name evidence="5" type="ORF">QN277_008113</name>
</gene>
<name>A0AAE1IQU8_9FABA</name>
<keyword evidence="6" id="KW-1185">Reference proteome</keyword>
<protein>
    <recommendedName>
        <fullName evidence="4">Transcription factor CBF/NF-Y/archaeal histone domain-containing protein</fullName>
    </recommendedName>
</protein>
<evidence type="ECO:0000256" key="1">
    <source>
        <dbReference type="ARBA" id="ARBA00004123"/>
    </source>
</evidence>
<dbReference type="InterPro" id="IPR050568">
    <property type="entry name" value="Transcr_DNA_Rep_Reg"/>
</dbReference>
<dbReference type="Gene3D" id="1.10.20.10">
    <property type="entry name" value="Histone, subunit A"/>
    <property type="match status" value="1"/>
</dbReference>
<dbReference type="InterPro" id="IPR009072">
    <property type="entry name" value="Histone-fold"/>
</dbReference>
<accession>A0AAE1IQU8</accession>
<evidence type="ECO:0000256" key="3">
    <source>
        <dbReference type="SAM" id="MobiDB-lite"/>
    </source>
</evidence>
<dbReference type="SUPFAM" id="SSF47113">
    <property type="entry name" value="Histone-fold"/>
    <property type="match status" value="1"/>
</dbReference>
<evidence type="ECO:0000259" key="4">
    <source>
        <dbReference type="Pfam" id="PF00808"/>
    </source>
</evidence>
<dbReference type="PANTHER" id="PTHR10252">
    <property type="entry name" value="HISTONE-LIKE TRANSCRIPTION FACTOR CCAAT-RELATED"/>
    <property type="match status" value="1"/>
</dbReference>
<evidence type="ECO:0000313" key="5">
    <source>
        <dbReference type="EMBL" id="KAK4255063.1"/>
    </source>
</evidence>
<dbReference type="EMBL" id="JAWXYG010000013">
    <property type="protein sequence ID" value="KAK4255063.1"/>
    <property type="molecule type" value="Genomic_DNA"/>
</dbReference>